<dbReference type="RefSeq" id="XP_053544209.1">
    <property type="nucleotide sequence ID" value="XM_053688234.1"/>
</dbReference>
<dbReference type="PANTHER" id="PTHR33487">
    <property type="entry name" value="CILIA- AND FLAGELLA-ASSOCIATED PROTEIN 54"/>
    <property type="match status" value="1"/>
</dbReference>
<evidence type="ECO:0000313" key="1">
    <source>
        <dbReference type="Proteomes" id="UP000221080"/>
    </source>
</evidence>
<organism evidence="1 2">
    <name type="scientific">Ictalurus punctatus</name>
    <name type="common">Channel catfish</name>
    <name type="synonym">Silurus punctatus</name>
    <dbReference type="NCBI Taxonomy" id="7998"/>
    <lineage>
        <taxon>Eukaryota</taxon>
        <taxon>Metazoa</taxon>
        <taxon>Chordata</taxon>
        <taxon>Craniata</taxon>
        <taxon>Vertebrata</taxon>
        <taxon>Euteleostomi</taxon>
        <taxon>Actinopterygii</taxon>
        <taxon>Neopterygii</taxon>
        <taxon>Teleostei</taxon>
        <taxon>Ostariophysi</taxon>
        <taxon>Siluriformes</taxon>
        <taxon>Ictaluridae</taxon>
        <taxon>Ictalurus</taxon>
    </lineage>
</organism>
<protein>
    <submittedName>
        <fullName evidence="2">Cilia- and flagella-associated protein 54</fullName>
    </submittedName>
</protein>
<proteinExistence type="predicted"/>
<dbReference type="AlphaFoldDB" id="A0A9F7RJQ3"/>
<sequence>MEPLTASYYGALDKTNPVISAFEKDLREFKSYMKRIGDSLTFDHFSYSRGSLKLFDIWKKYEPRLPSPYYQEHVLDIADFLFENKFYRLALWQGYTRYLHRFSPATLENIRDVEQFKQTFFSHGFHAAGAKLTLRALYGECLCAFYLVRERCKQPDCIGVQKLLSILAFLRIMMQAILPHESLSWMVYNGSLYIYNICRFLMSMSHSAQALEYLLWACMCLETSIPLLIPSFLPWRATLYCSVCECYYDGQAAVQAEMFARRALGKIDELGKLEKLSGFPSSPETKRAFKDATIKVAVMVFKRSVYESRRKRKGLIRLKQKGNVRDGQNNPWPRTTTERILMELFEGNAAQFLAVLEALWDSSRRPLQTGTPDDPDLQEVAFELMSAGMSILSGNGGSSDRVRNDSLPLSLNALTPTCTLMEMAIAGENQISVDAAVKFVKLLFRYEQWDLFCSLSDNLVTVLSSLEGRLFRKAELELTLLEAMERLVSTQRLRLGTRDHMSEIQTDKDQSLGLISMTDELLNLVQTLHVCVCEAAQDIRPDEDLVLDFVLFLWAKCKIVFQRAQTRHYDPVCYMAKMAFPDKWVQTLFLLCEVAYTCQLADIDPVAVAEMTLRLASVLEGLEDLPPLTILTKASSLRSTPVKKSTATPSMNSQAEHLEVVWTVLEKGLECVSRGRTVCLPRDASAICDTVYLQVVLNHTVHCS</sequence>
<dbReference type="KEGG" id="ipu:128635393"/>
<keyword evidence="2" id="KW-0282">Flagellum</keyword>
<reference evidence="2" key="2">
    <citation type="submission" date="2025-08" db="UniProtKB">
        <authorList>
            <consortium name="RefSeq"/>
        </authorList>
    </citation>
    <scope>IDENTIFICATION</scope>
    <source>
        <tissue evidence="2">Blood</tissue>
    </source>
</reference>
<dbReference type="GO" id="GO:0060271">
    <property type="term" value="P:cilium assembly"/>
    <property type="evidence" value="ECO:0007669"/>
    <property type="project" value="TreeGrafter"/>
</dbReference>
<name>A0A9F7RJQ3_ICTPU</name>
<dbReference type="InterPro" id="IPR027912">
    <property type="entry name" value="CFAP54"/>
</dbReference>
<dbReference type="CTD" id="144535"/>
<evidence type="ECO:0000313" key="2">
    <source>
        <dbReference type="RefSeq" id="XP_053544209.1"/>
    </source>
</evidence>
<dbReference type="GeneID" id="128635393"/>
<dbReference type="Pfam" id="PF14858">
    <property type="entry name" value="CFAP54_N"/>
    <property type="match status" value="1"/>
</dbReference>
<dbReference type="Proteomes" id="UP000221080">
    <property type="component" value="Chromosome 19"/>
</dbReference>
<gene>
    <name evidence="2" type="primary">LOC128635393</name>
</gene>
<keyword evidence="2" id="KW-0966">Cell projection</keyword>
<reference evidence="1" key="1">
    <citation type="journal article" date="2016" name="Nat. Commun.">
        <title>The channel catfish genome sequence provides insights into the evolution of scale formation in teleosts.</title>
        <authorList>
            <person name="Liu Z."/>
            <person name="Liu S."/>
            <person name="Yao J."/>
            <person name="Bao L."/>
            <person name="Zhang J."/>
            <person name="Li Y."/>
            <person name="Jiang C."/>
            <person name="Sun L."/>
            <person name="Wang R."/>
            <person name="Zhang Y."/>
            <person name="Zhou T."/>
            <person name="Zeng Q."/>
            <person name="Fu Q."/>
            <person name="Gao S."/>
            <person name="Li N."/>
            <person name="Koren S."/>
            <person name="Jiang Y."/>
            <person name="Zimin A."/>
            <person name="Xu P."/>
            <person name="Phillippy A.M."/>
            <person name="Geng X."/>
            <person name="Song L."/>
            <person name="Sun F."/>
            <person name="Li C."/>
            <person name="Wang X."/>
            <person name="Chen A."/>
            <person name="Jin Y."/>
            <person name="Yuan Z."/>
            <person name="Yang Y."/>
            <person name="Tan S."/>
            <person name="Peatman E."/>
            <person name="Lu J."/>
            <person name="Qin Z."/>
            <person name="Dunham R."/>
            <person name="Li Z."/>
            <person name="Sonstegard T."/>
            <person name="Feng J."/>
            <person name="Danzmann R.G."/>
            <person name="Schroeder S."/>
            <person name="Scheffler B."/>
            <person name="Duke M.V."/>
            <person name="Ballard L."/>
            <person name="Kucuktas H."/>
            <person name="Kaltenboeck L."/>
            <person name="Liu H."/>
            <person name="Armbruster J."/>
            <person name="Xie Y."/>
            <person name="Kirby M.L."/>
            <person name="Tian Y."/>
            <person name="Flanagan M.E."/>
            <person name="Mu W."/>
            <person name="Waldbieser G.C."/>
        </authorList>
    </citation>
    <scope>NUCLEOTIDE SEQUENCE [LARGE SCALE GENOMIC DNA]</scope>
    <source>
        <strain evidence="1">SDA103</strain>
    </source>
</reference>
<keyword evidence="1" id="KW-1185">Reference proteome</keyword>
<accession>A0A9F7RJQ3</accession>
<dbReference type="OrthoDB" id="2104158at2759"/>
<keyword evidence="2" id="KW-0969">Cilium</keyword>
<dbReference type="PANTHER" id="PTHR33487:SF1">
    <property type="entry name" value="CILIA- AND FLAGELLA-ASSOCIATED PROTEIN 54"/>
    <property type="match status" value="1"/>
</dbReference>